<feature type="region of interest" description="Disordered" evidence="2">
    <location>
        <begin position="1268"/>
        <end position="1296"/>
    </location>
</feature>
<feature type="region of interest" description="Disordered" evidence="2">
    <location>
        <begin position="1318"/>
        <end position="1344"/>
    </location>
</feature>
<gene>
    <name evidence="4" type="ORF">BCR33DRAFT_589470</name>
</gene>
<name>A0A1Y2B235_9FUNG</name>
<dbReference type="Gene3D" id="2.130.10.10">
    <property type="entry name" value="YVTN repeat-like/Quinoprotein amine dehydrogenase"/>
    <property type="match status" value="2"/>
</dbReference>
<evidence type="ECO:0000256" key="1">
    <source>
        <dbReference type="SAM" id="Coils"/>
    </source>
</evidence>
<dbReference type="InterPro" id="IPR052208">
    <property type="entry name" value="DmX-like/RAVE_component"/>
</dbReference>
<dbReference type="GO" id="GO:0007035">
    <property type="term" value="P:vacuolar acidification"/>
    <property type="evidence" value="ECO:0007669"/>
    <property type="project" value="TreeGrafter"/>
</dbReference>
<comment type="caution">
    <text evidence="4">The sequence shown here is derived from an EMBL/GenBank/DDBJ whole genome shotgun (WGS) entry which is preliminary data.</text>
</comment>
<dbReference type="OrthoDB" id="342131at2759"/>
<dbReference type="STRING" id="329046.A0A1Y2B235"/>
<dbReference type="InterPro" id="IPR022033">
    <property type="entry name" value="Rav1p_C"/>
</dbReference>
<dbReference type="InterPro" id="IPR036322">
    <property type="entry name" value="WD40_repeat_dom_sf"/>
</dbReference>
<keyword evidence="5" id="KW-1185">Reference proteome</keyword>
<feature type="domain" description="RAVE complex protein Rav1 C-terminal" evidence="3">
    <location>
        <begin position="673"/>
        <end position="1253"/>
    </location>
</feature>
<accession>A0A1Y2B235</accession>
<dbReference type="InterPro" id="IPR015943">
    <property type="entry name" value="WD40/YVTN_repeat-like_dom_sf"/>
</dbReference>
<feature type="coiled-coil region" evidence="1">
    <location>
        <begin position="1428"/>
        <end position="1455"/>
    </location>
</feature>
<feature type="compositionally biased region" description="Polar residues" evidence="2">
    <location>
        <begin position="1269"/>
        <end position="1295"/>
    </location>
</feature>
<dbReference type="SMART" id="SM00320">
    <property type="entry name" value="WD40"/>
    <property type="match status" value="5"/>
</dbReference>
<dbReference type="SUPFAM" id="SSF50978">
    <property type="entry name" value="WD40 repeat-like"/>
    <property type="match status" value="2"/>
</dbReference>
<evidence type="ECO:0000256" key="2">
    <source>
        <dbReference type="SAM" id="MobiDB-lite"/>
    </source>
</evidence>
<dbReference type="Pfam" id="PF12234">
    <property type="entry name" value="Rav1p_C"/>
    <property type="match status" value="1"/>
</dbReference>
<dbReference type="GO" id="GO:0043291">
    <property type="term" value="C:RAVE complex"/>
    <property type="evidence" value="ECO:0007669"/>
    <property type="project" value="TreeGrafter"/>
</dbReference>
<sequence length="2150" mass="238291">MQLRQTVGPKVGAVAVDAHLGLVLLAVASQVLVHQLPTLAFAASFSVTSSSDIHITSIALSRHAIVAVAHGSTVSLFKADTASGAATDFSSCPWIFWMDLKSNVAGESVRSLDWSPDGNYLLTGGSHFAVWAIAKHESEQTFVDMSLEWKLVAPKPVQKIQFSPDGSLFASIAKNDRFVKVWYPAHTSKEGLQYDFLYLPHTSPVTNFEWRHQAPNKESPPANALLTVTQSSLTLIWCQINTKASVTHSAARKRQHNNAEFEMRASIMPELGTTSVHWVQGSAVSEAIEGALKDGGAASKSKGSGKRGRGAAAIKDYPDLLFAVGREGGVVVWGVQGLDGHPQRVPKVMVILKTQSGVLPGDFEAFMGTVHVFYDSARIKNSAIYFPAQISILAKSTTTGLLNLYSMNLDEFFGSPWANPYLRLEHSWCGHTTRVKRFSEHPSLPVVASVSVEGEINFYRVSVPQVAIRVNEGLDLIVHEKVKGGGEAVLVAWIPNNEIAVICDGSKVSLQTIVAVGNDPELTELQQVTPLCPITFLQVIHHFALDTDSTISYLVIGVSNEDLSVYVWEVVFEGSRYISNQLLFESSLPTGTKPVKLTFPTNTLSAVFSPVAHIGTHTFGTVDGQGVCRLWGLELENRTIEFVEAGTLLLGDEIVSVKADLFGRIVSSRKMNDGEWELSIWQGRIEDSEHIKAWSKVWTSEIVDVDIAASTDGQSLVAVATQSGVDVFCQDRLKTFNGNIEWIHIAEMTVPWEDRVHAIMWLQNGSLAAALTTKVAVFSKWKDLTIIDSTTTDPPVPTSLHSVVSRINGRLPDYHPNLLVHHLIWGKYDFIKYIFSLVHKFVKLMTDADRKMREVPAVLWKFFEQEGSADSTGANYDELFAEVGEETTSREIGSFGQAHLDFLVEMGYKLKLPHLEEGDQARLLAIMSSFVQVEQQKRSVDENGSRFVFFARLFVATERVSDAVCLGSRDISWAFYSDSQDFLVDFVSQIFSGKPLWKDVRSLGMGFWLKNTEALRRQIEAIARNHYMAKEDKDPVDCALFYICLKKKNVLLGLWKLASSHPEQGAMLKFLANDFAEERWQKAAVKNAFALLGKQRYEYAVAFFLLADRLKDAVNVCLKHLKDLQLAIVLCRLFEGDESPTLDETLKTNILPVAFKEGDRYLISMVYTLLKDKDLALKSTMMPINTFADAAESLPERDIIDPPLVVLHNYLQKKYRLQKNFHIEKIPALQQFHFMSASATIYENMGCPGLALDMLTKVSELTAAAIVESSPQAESTSTKTDSSAAVPTDSNSTNAAIDWGAPVSQQQTSNTMDWGAPVSQQPTSSAMDWGAPVSQKPASSTMDWGAPVSQQPISGGMDWGAPVSQQPSSGGMDWGAPVSQQVPSGGMDWGAPVAQQSSLGMDWGEPVQRKPADSMDEYEAFKKSIQNADEEPDELELLERELAAAELKANGGKTQPAEEAVEVAVEIVLNETQKVKVGSIRESIRYQKWKLAIRMIHSLYKSMAVVSLNMDVLTVDSVFKDYFKLLQSGIQKLADRVEMPLQIMDSAITARYQEMDAFVAFVELPSFASNDRTATGFSALLIEGSNHLSSLIFISVTRVDATTVDPIVDFSKRLLWSIIRWYEREDSGFSPISLSVMSQTAATAFLALSICSIKTKDFKSLWWIVGLSDRFFEVLVGGAKKKNLKPLILDLLTHREPIIQPDSESEDDSDDDYYGEVSAEKALLAETLLSSIALQHIGLDFQVFVRHLKDGGNVDEAYGFLSEVVLTRLSAMLFEMHQQVRSKWNTAMKLKISKMSTYLLNNYAKGVWSLIKRTANVKKLAALIISGNNEKSTEENQNEAAAVKPITEDIVQTPEAESPTKRAIQIYDESSYEVVFRTKDIIGTFAINPMDPNMFAVATHETIVEFDLETSIRFHSRDEVLAKRRESVDDLAIKSTHKRFLDAPKNQPQRLVETETLKRTLSFDSLQKAVKDSMMDLRRRDSELDSGRRVHREVLAVSSLEAHPSLNYYLAGVGDGNSEAIVKLYQFGQKGDLVSYSSGTSARITKCRFDPFGGRFGCSDAKGELRLWKFDATQQSLNPTQILQCNSAITNDFAFINSSSLIATAGVSSNGRFSCFSWLTAYFNHHFSLVTFVCLIHCCHTIRHALRASM</sequence>
<dbReference type="PANTHER" id="PTHR13950:SF9">
    <property type="entry name" value="RABCONNECTIN-3A"/>
    <property type="match status" value="1"/>
</dbReference>
<protein>
    <recommendedName>
        <fullName evidence="3">RAVE complex protein Rav1 C-terminal domain-containing protein</fullName>
    </recommendedName>
</protein>
<dbReference type="Proteomes" id="UP000193642">
    <property type="component" value="Unassembled WGS sequence"/>
</dbReference>
<evidence type="ECO:0000259" key="3">
    <source>
        <dbReference type="Pfam" id="PF12234"/>
    </source>
</evidence>
<organism evidence="4 5">
    <name type="scientific">Rhizoclosmatium globosum</name>
    <dbReference type="NCBI Taxonomy" id="329046"/>
    <lineage>
        <taxon>Eukaryota</taxon>
        <taxon>Fungi</taxon>
        <taxon>Fungi incertae sedis</taxon>
        <taxon>Chytridiomycota</taxon>
        <taxon>Chytridiomycota incertae sedis</taxon>
        <taxon>Chytridiomycetes</taxon>
        <taxon>Chytridiales</taxon>
        <taxon>Chytriomycetaceae</taxon>
        <taxon>Rhizoclosmatium</taxon>
    </lineage>
</organism>
<dbReference type="PANTHER" id="PTHR13950">
    <property type="entry name" value="RABCONNECTIN-RELATED"/>
    <property type="match status" value="1"/>
</dbReference>
<proteinExistence type="predicted"/>
<dbReference type="InterPro" id="IPR001680">
    <property type="entry name" value="WD40_rpt"/>
</dbReference>
<keyword evidence="1" id="KW-0175">Coiled coil</keyword>
<dbReference type="Pfam" id="PF00400">
    <property type="entry name" value="WD40"/>
    <property type="match status" value="1"/>
</dbReference>
<evidence type="ECO:0000313" key="4">
    <source>
        <dbReference type="EMBL" id="ORY28891.1"/>
    </source>
</evidence>
<evidence type="ECO:0000313" key="5">
    <source>
        <dbReference type="Proteomes" id="UP000193642"/>
    </source>
</evidence>
<reference evidence="4 5" key="1">
    <citation type="submission" date="2016-07" db="EMBL/GenBank/DDBJ databases">
        <title>Pervasive Adenine N6-methylation of Active Genes in Fungi.</title>
        <authorList>
            <consortium name="DOE Joint Genome Institute"/>
            <person name="Mondo S.J."/>
            <person name="Dannebaum R.O."/>
            <person name="Kuo R.C."/>
            <person name="Labutti K."/>
            <person name="Haridas S."/>
            <person name="Kuo A."/>
            <person name="Salamov A."/>
            <person name="Ahrendt S.R."/>
            <person name="Lipzen A."/>
            <person name="Sullivan W."/>
            <person name="Andreopoulos W.B."/>
            <person name="Clum A."/>
            <person name="Lindquist E."/>
            <person name="Daum C."/>
            <person name="Ramamoorthy G.K."/>
            <person name="Gryganskyi A."/>
            <person name="Culley D."/>
            <person name="Magnuson J.K."/>
            <person name="James T.Y."/>
            <person name="O'Malley M.A."/>
            <person name="Stajich J.E."/>
            <person name="Spatafora J.W."/>
            <person name="Visel A."/>
            <person name="Grigoriev I.V."/>
        </authorList>
    </citation>
    <scope>NUCLEOTIDE SEQUENCE [LARGE SCALE GENOMIC DNA]</scope>
    <source>
        <strain evidence="4 5">JEL800</strain>
    </source>
</reference>
<dbReference type="EMBL" id="MCGO01000091">
    <property type="protein sequence ID" value="ORY28891.1"/>
    <property type="molecule type" value="Genomic_DNA"/>
</dbReference>